<dbReference type="PANTHER" id="PTHR19303:SF73">
    <property type="entry name" value="PROTEIN PDC2"/>
    <property type="match status" value="1"/>
</dbReference>
<reference evidence="3" key="1">
    <citation type="submission" date="2020-11" db="EMBL/GenBank/DDBJ databases">
        <authorList>
            <person name="Tran Van P."/>
        </authorList>
    </citation>
    <scope>NUCLEOTIDE SEQUENCE</scope>
</reference>
<organism evidence="3">
    <name type="scientific">Timema poppense</name>
    <name type="common">Walking stick</name>
    <dbReference type="NCBI Taxonomy" id="170557"/>
    <lineage>
        <taxon>Eukaryota</taxon>
        <taxon>Metazoa</taxon>
        <taxon>Ecdysozoa</taxon>
        <taxon>Arthropoda</taxon>
        <taxon>Hexapoda</taxon>
        <taxon>Insecta</taxon>
        <taxon>Pterygota</taxon>
        <taxon>Neoptera</taxon>
        <taxon>Polyneoptera</taxon>
        <taxon>Phasmatodea</taxon>
        <taxon>Timematodea</taxon>
        <taxon>Timematoidea</taxon>
        <taxon>Timematidae</taxon>
        <taxon>Timema</taxon>
    </lineage>
</organism>
<dbReference type="Pfam" id="PF03184">
    <property type="entry name" value="DDE_1"/>
    <property type="match status" value="1"/>
</dbReference>
<dbReference type="GO" id="GO:0003677">
    <property type="term" value="F:DNA binding"/>
    <property type="evidence" value="ECO:0007669"/>
    <property type="project" value="TreeGrafter"/>
</dbReference>
<dbReference type="InterPro" id="IPR050863">
    <property type="entry name" value="CenT-Element_Derived"/>
</dbReference>
<proteinExistence type="predicted"/>
<feature type="compositionally biased region" description="Basic and acidic residues" evidence="1">
    <location>
        <begin position="396"/>
        <end position="425"/>
    </location>
</feature>
<dbReference type="PANTHER" id="PTHR19303">
    <property type="entry name" value="TRANSPOSON"/>
    <property type="match status" value="1"/>
</dbReference>
<feature type="compositionally biased region" description="Polar residues" evidence="1">
    <location>
        <begin position="426"/>
        <end position="435"/>
    </location>
</feature>
<name>A0A7R9DGR7_TIMPO</name>
<sequence>MSGKRTFLTLMKTYEIIQEVDEKKGRREDLNIKTNNLKGATHVNLEQTMLQIHTMMQRKTDELALSHKVVGESTSVDPAPVREWIPLLRNIPRRYQPQDVYNLMADHTPAVKEDKYKGAKRSKESLTVLLCCETDGSDKVKSIMIRKFEKPRGFKGYILHCDYDFNTKAWMTSGVLTRWLQAFDSKMDAANRKFVLFIYNCPAHPALDTYGNHQLFPTIASAEYPDNLHLQLPRTSCSRYLRGRQFPARPPPTEQRVGPSMEPQLGSTTAPLSPHPSFPRPCDEEMWQRLAADFTYEVYIAADNDITVWAPLDDADIIVEQQESGEEEMEEGPEDILTTKDVLKAGDVYSRTLKRQGASEELWFHGPAAGAHGLVHPEQEVPRDRLDTGEQSCSKDGNESSDKEVHWMDRIILSRDSRDVKDSAKPSHSTTTSPESDFGDDSKDFENVWESGICLGRGNRPVWLTKTEETKVARVREVSSDTEEDNLQQGFGRGVLRERYRSVPHPPVMLGRGSGACFDSFYM</sequence>
<dbReference type="EMBL" id="OD007787">
    <property type="protein sequence ID" value="CAD7414345.1"/>
    <property type="molecule type" value="Genomic_DNA"/>
</dbReference>
<feature type="domain" description="DDE-1" evidence="2">
    <location>
        <begin position="123"/>
        <end position="209"/>
    </location>
</feature>
<gene>
    <name evidence="3" type="ORF">TPSB3V08_LOCUS9607</name>
</gene>
<evidence type="ECO:0000313" key="3">
    <source>
        <dbReference type="EMBL" id="CAD7414345.1"/>
    </source>
</evidence>
<accession>A0A7R9DGR7</accession>
<dbReference type="InterPro" id="IPR004875">
    <property type="entry name" value="DDE_SF_endonuclease_dom"/>
</dbReference>
<dbReference type="AlphaFoldDB" id="A0A7R9DGR7"/>
<evidence type="ECO:0000259" key="2">
    <source>
        <dbReference type="Pfam" id="PF03184"/>
    </source>
</evidence>
<evidence type="ECO:0000256" key="1">
    <source>
        <dbReference type="SAM" id="MobiDB-lite"/>
    </source>
</evidence>
<feature type="region of interest" description="Disordered" evidence="1">
    <location>
        <begin position="243"/>
        <end position="281"/>
    </location>
</feature>
<feature type="region of interest" description="Disordered" evidence="1">
    <location>
        <begin position="382"/>
        <end position="442"/>
    </location>
</feature>
<dbReference type="GO" id="GO:0005634">
    <property type="term" value="C:nucleus"/>
    <property type="evidence" value="ECO:0007669"/>
    <property type="project" value="TreeGrafter"/>
</dbReference>
<protein>
    <recommendedName>
        <fullName evidence="2">DDE-1 domain-containing protein</fullName>
    </recommendedName>
</protein>